<evidence type="ECO:0000313" key="2">
    <source>
        <dbReference type="Proteomes" id="UP000642070"/>
    </source>
</evidence>
<evidence type="ECO:0000313" key="1">
    <source>
        <dbReference type="EMBL" id="GGM28989.1"/>
    </source>
</evidence>
<protein>
    <submittedName>
        <fullName evidence="1">Uncharacterized protein</fullName>
    </submittedName>
</protein>
<dbReference type="RefSeq" id="WP_190250700.1">
    <property type="nucleotide sequence ID" value="NZ_BMPI01000014.1"/>
</dbReference>
<accession>A0A917TNC2</accession>
<gene>
    <name evidence="1" type="ORF">GCM10007977_032840</name>
</gene>
<sequence>MIEYLSPVLQGLASAVAARLMESQSNQVPTDTIMAEIERLRLDQQRTALEVRQIFVLFEQVVQRVDGLRLTSSAVVFEPAGEVRNLGQALMRLDAEVDAVTLQEQPGPALPAQALPAESHSSIFDDVERDILQLRQRAEGGGQ</sequence>
<organism evidence="1 2">
    <name type="scientific">Dactylosporangium sucinum</name>
    <dbReference type="NCBI Taxonomy" id="1424081"/>
    <lineage>
        <taxon>Bacteria</taxon>
        <taxon>Bacillati</taxon>
        <taxon>Actinomycetota</taxon>
        <taxon>Actinomycetes</taxon>
        <taxon>Micromonosporales</taxon>
        <taxon>Micromonosporaceae</taxon>
        <taxon>Dactylosporangium</taxon>
    </lineage>
</organism>
<dbReference type="Proteomes" id="UP000642070">
    <property type="component" value="Unassembled WGS sequence"/>
</dbReference>
<dbReference type="EMBL" id="BMPI01000014">
    <property type="protein sequence ID" value="GGM28989.1"/>
    <property type="molecule type" value="Genomic_DNA"/>
</dbReference>
<name>A0A917TNC2_9ACTN</name>
<dbReference type="AlphaFoldDB" id="A0A917TNC2"/>
<proteinExistence type="predicted"/>
<comment type="caution">
    <text evidence="1">The sequence shown here is derived from an EMBL/GenBank/DDBJ whole genome shotgun (WGS) entry which is preliminary data.</text>
</comment>
<reference evidence="1" key="2">
    <citation type="submission" date="2020-09" db="EMBL/GenBank/DDBJ databases">
        <authorList>
            <person name="Sun Q."/>
            <person name="Ohkuma M."/>
        </authorList>
    </citation>
    <scope>NUCLEOTIDE SEQUENCE</scope>
    <source>
        <strain evidence="1">JCM 19831</strain>
    </source>
</reference>
<keyword evidence="2" id="KW-1185">Reference proteome</keyword>
<reference evidence="1" key="1">
    <citation type="journal article" date="2014" name="Int. J. Syst. Evol. Microbiol.">
        <title>Complete genome sequence of Corynebacterium casei LMG S-19264T (=DSM 44701T), isolated from a smear-ripened cheese.</title>
        <authorList>
            <consortium name="US DOE Joint Genome Institute (JGI-PGF)"/>
            <person name="Walter F."/>
            <person name="Albersmeier A."/>
            <person name="Kalinowski J."/>
            <person name="Ruckert C."/>
        </authorList>
    </citation>
    <scope>NUCLEOTIDE SEQUENCE</scope>
    <source>
        <strain evidence="1">JCM 19831</strain>
    </source>
</reference>